<name>A0A975T181_9ACTN</name>
<protein>
    <recommendedName>
        <fullName evidence="3">Glycosyl transferase family 28 C-terminal domain-containing protein</fullName>
    </recommendedName>
</protein>
<dbReference type="Proteomes" id="UP000683575">
    <property type="component" value="Chromosome"/>
</dbReference>
<evidence type="ECO:0000313" key="1">
    <source>
        <dbReference type="EMBL" id="QWZ09671.1"/>
    </source>
</evidence>
<gene>
    <name evidence="1" type="ORF">KRR39_08005</name>
</gene>
<keyword evidence="2" id="KW-1185">Reference proteome</keyword>
<evidence type="ECO:0000313" key="2">
    <source>
        <dbReference type="Proteomes" id="UP000683575"/>
    </source>
</evidence>
<organism evidence="1 2">
    <name type="scientific">Nocardioides panacis</name>
    <dbReference type="NCBI Taxonomy" id="2849501"/>
    <lineage>
        <taxon>Bacteria</taxon>
        <taxon>Bacillati</taxon>
        <taxon>Actinomycetota</taxon>
        <taxon>Actinomycetes</taxon>
        <taxon>Propionibacteriales</taxon>
        <taxon>Nocardioidaceae</taxon>
        <taxon>Nocardioides</taxon>
    </lineage>
</organism>
<dbReference type="EMBL" id="CP077062">
    <property type="protein sequence ID" value="QWZ09671.1"/>
    <property type="molecule type" value="Genomic_DNA"/>
</dbReference>
<reference evidence="1" key="1">
    <citation type="submission" date="2021-06" db="EMBL/GenBank/DDBJ databases">
        <title>Complete genome sequence of Nocardioides sp. G188.</title>
        <authorList>
            <person name="Im W.-T."/>
        </authorList>
    </citation>
    <scope>NUCLEOTIDE SEQUENCE</scope>
    <source>
        <strain evidence="1">G188</strain>
    </source>
</reference>
<dbReference type="RefSeq" id="WP_216941517.1">
    <property type="nucleotide sequence ID" value="NZ_CP077062.1"/>
</dbReference>
<proteinExistence type="predicted"/>
<dbReference type="AlphaFoldDB" id="A0A975T181"/>
<dbReference type="KEGG" id="nps:KRR39_08005"/>
<accession>A0A975T181</accession>
<sequence length="374" mass="40471">MVTRYLFYSHDGYGLGHVRRNSLIARAVLDTDPAAQVSLVTGVEVRPRWLRQAARVRVHRVPPMLKSADGSYRHEKLPFGAALRERERIFATLVEEERPDVVVVDRHPYGTAGELRTGLDLARGLGSALVLGLRDVLDEPSIVREEMRGGGWADVGNVYDEVLVYGGRHFVDHEVEYGLSLPLHYCGWVVERPGPSRSDGNLLVVAAGGGGDGAAVFEMGARLLGHRADLVGLFAPGPYAGADALRQLSRLGSDRVRVVGPLDACGRWFSRAHAILCMAGYNSTLEALAAGRRPILMPRRTPRREQAIRADWLGGLGLANVVDPGTDPGEVASLIRLHPRSLSDGALESAGIDLDGALNAARRLQALSAVRSVR</sequence>
<evidence type="ECO:0008006" key="3">
    <source>
        <dbReference type="Google" id="ProtNLM"/>
    </source>
</evidence>